<organism evidence="2 3">
    <name type="scientific">Ampelomyces quisqualis</name>
    <name type="common">Powdery mildew agent</name>
    <dbReference type="NCBI Taxonomy" id="50730"/>
    <lineage>
        <taxon>Eukaryota</taxon>
        <taxon>Fungi</taxon>
        <taxon>Dikarya</taxon>
        <taxon>Ascomycota</taxon>
        <taxon>Pezizomycotina</taxon>
        <taxon>Dothideomycetes</taxon>
        <taxon>Pleosporomycetidae</taxon>
        <taxon>Pleosporales</taxon>
        <taxon>Pleosporineae</taxon>
        <taxon>Phaeosphaeriaceae</taxon>
        <taxon>Ampelomyces</taxon>
    </lineage>
</organism>
<protein>
    <submittedName>
        <fullName evidence="2">Uncharacterized protein</fullName>
    </submittedName>
</protein>
<dbReference type="Proteomes" id="UP000800096">
    <property type="component" value="Unassembled WGS sequence"/>
</dbReference>
<keyword evidence="3" id="KW-1185">Reference proteome</keyword>
<evidence type="ECO:0000256" key="1">
    <source>
        <dbReference type="SAM" id="Phobius"/>
    </source>
</evidence>
<accession>A0A6A5QSA8</accession>
<evidence type="ECO:0000313" key="3">
    <source>
        <dbReference type="Proteomes" id="UP000800096"/>
    </source>
</evidence>
<name>A0A6A5QSA8_AMPQU</name>
<reference evidence="2" key="1">
    <citation type="journal article" date="2020" name="Stud. Mycol.">
        <title>101 Dothideomycetes genomes: a test case for predicting lifestyles and emergence of pathogens.</title>
        <authorList>
            <person name="Haridas S."/>
            <person name="Albert R."/>
            <person name="Binder M."/>
            <person name="Bloem J."/>
            <person name="Labutti K."/>
            <person name="Salamov A."/>
            <person name="Andreopoulos B."/>
            <person name="Baker S."/>
            <person name="Barry K."/>
            <person name="Bills G."/>
            <person name="Bluhm B."/>
            <person name="Cannon C."/>
            <person name="Castanera R."/>
            <person name="Culley D."/>
            <person name="Daum C."/>
            <person name="Ezra D."/>
            <person name="Gonzalez J."/>
            <person name="Henrissat B."/>
            <person name="Kuo A."/>
            <person name="Liang C."/>
            <person name="Lipzen A."/>
            <person name="Lutzoni F."/>
            <person name="Magnuson J."/>
            <person name="Mondo S."/>
            <person name="Nolan M."/>
            <person name="Ohm R."/>
            <person name="Pangilinan J."/>
            <person name="Park H.-J."/>
            <person name="Ramirez L."/>
            <person name="Alfaro M."/>
            <person name="Sun H."/>
            <person name="Tritt A."/>
            <person name="Yoshinaga Y."/>
            <person name="Zwiers L.-H."/>
            <person name="Turgeon B."/>
            <person name="Goodwin S."/>
            <person name="Spatafora J."/>
            <person name="Crous P."/>
            <person name="Grigoriev I."/>
        </authorList>
    </citation>
    <scope>NUCLEOTIDE SEQUENCE</scope>
    <source>
        <strain evidence="2">HMLAC05119</strain>
    </source>
</reference>
<proteinExistence type="predicted"/>
<keyword evidence="1" id="KW-1133">Transmembrane helix</keyword>
<keyword evidence="1" id="KW-0472">Membrane</keyword>
<keyword evidence="1" id="KW-0812">Transmembrane</keyword>
<gene>
    <name evidence="2" type="ORF">BDU57DRAFT_175396</name>
</gene>
<feature type="transmembrane region" description="Helical" evidence="1">
    <location>
        <begin position="106"/>
        <end position="132"/>
    </location>
</feature>
<evidence type="ECO:0000313" key="2">
    <source>
        <dbReference type="EMBL" id="KAF1917738.1"/>
    </source>
</evidence>
<sequence length="176" mass="18961">MTCEQRLASTITSLLPCNTPHLVTFSIPDASSSHSMHGPASSELGRRHAGIVIASGTANSFLGILKYISGFTLSAGTATARKICEHELSCWCDTGPCPSVICFYCVYILGGTLTGVAAPIYVSFIACLYAIVRRCGSSPSSFCPWLRGILPFRWRHVLSRISWWLACPLISLSKGT</sequence>
<dbReference type="EMBL" id="ML979134">
    <property type="protein sequence ID" value="KAF1917738.1"/>
    <property type="molecule type" value="Genomic_DNA"/>
</dbReference>
<dbReference type="AlphaFoldDB" id="A0A6A5QSA8"/>